<reference evidence="2 3" key="1">
    <citation type="submission" date="2015-08" db="EMBL/GenBank/DDBJ databases">
        <title>Next Generation Sequencing and Analysis of the Genome of Puccinia sorghi L Schw, the Causal Agent of Maize Common Rust.</title>
        <authorList>
            <person name="Rochi L."/>
            <person name="Burguener G."/>
            <person name="Darino M."/>
            <person name="Turjanski A."/>
            <person name="Kreff E."/>
            <person name="Dieguez M.J."/>
            <person name="Sacco F."/>
        </authorList>
    </citation>
    <scope>NUCLEOTIDE SEQUENCE [LARGE SCALE GENOMIC DNA]</scope>
    <source>
        <strain evidence="2 3">RO10H11247</strain>
    </source>
</reference>
<keyword evidence="3" id="KW-1185">Reference proteome</keyword>
<evidence type="ECO:0000256" key="1">
    <source>
        <dbReference type="SAM" id="MobiDB-lite"/>
    </source>
</evidence>
<feature type="region of interest" description="Disordered" evidence="1">
    <location>
        <begin position="15"/>
        <end position="40"/>
    </location>
</feature>
<dbReference type="Proteomes" id="UP000037035">
    <property type="component" value="Unassembled WGS sequence"/>
</dbReference>
<gene>
    <name evidence="2" type="ORF">VP01_4110g1</name>
</gene>
<organism evidence="2 3">
    <name type="scientific">Puccinia sorghi</name>
    <dbReference type="NCBI Taxonomy" id="27349"/>
    <lineage>
        <taxon>Eukaryota</taxon>
        <taxon>Fungi</taxon>
        <taxon>Dikarya</taxon>
        <taxon>Basidiomycota</taxon>
        <taxon>Pucciniomycotina</taxon>
        <taxon>Pucciniomycetes</taxon>
        <taxon>Pucciniales</taxon>
        <taxon>Pucciniaceae</taxon>
        <taxon>Puccinia</taxon>
    </lineage>
</organism>
<name>A0A0L6UR75_9BASI</name>
<protein>
    <submittedName>
        <fullName evidence="2">Uncharacterized protein</fullName>
    </submittedName>
</protein>
<feature type="compositionally biased region" description="Polar residues" evidence="1">
    <location>
        <begin position="15"/>
        <end position="33"/>
    </location>
</feature>
<dbReference type="AlphaFoldDB" id="A0A0L6UR75"/>
<comment type="caution">
    <text evidence="2">The sequence shown here is derived from an EMBL/GenBank/DDBJ whole genome shotgun (WGS) entry which is preliminary data.</text>
</comment>
<accession>A0A0L6UR75</accession>
<sequence>MPPNLPFSQMLKNLYSQNPKNTQTKNWPTQPSPRNIGRSWPSHMAFDLDEEGEGIDLTKPIPDASEDEYFEEGKAGKLYDDNKESNFIASDDNEGEAVWNYSSGEIELGREIDNYN</sequence>
<dbReference type="EMBL" id="LAVV01009181">
    <property type="protein sequence ID" value="KNZ51048.1"/>
    <property type="molecule type" value="Genomic_DNA"/>
</dbReference>
<dbReference type="VEuPathDB" id="FungiDB:VP01_4110g1"/>
<proteinExistence type="predicted"/>
<evidence type="ECO:0000313" key="2">
    <source>
        <dbReference type="EMBL" id="KNZ51048.1"/>
    </source>
</evidence>
<evidence type="ECO:0000313" key="3">
    <source>
        <dbReference type="Proteomes" id="UP000037035"/>
    </source>
</evidence>